<dbReference type="EMBL" id="CP029289">
    <property type="protein sequence ID" value="AWR95303.1"/>
    <property type="molecule type" value="Genomic_DNA"/>
</dbReference>
<feature type="transmembrane region" description="Helical" evidence="5">
    <location>
        <begin position="190"/>
        <end position="210"/>
    </location>
</feature>
<dbReference type="InterPro" id="IPR036259">
    <property type="entry name" value="MFS_trans_sf"/>
</dbReference>
<reference evidence="7 8" key="1">
    <citation type="submission" date="2018-05" db="EMBL/GenBank/DDBJ databases">
        <title>Complete Genome Sequences of Extremely Thermoacidophilic, Metal-Mobilizing Type-Strain Members of the Archaeal Family Sulfolobaceae: Acidianus brierleyi DSM-1651T, Acidianus sulfidivorans DSM-18786T, Metallosphaera hakonensis DSM-7519T, and Metallosphaera prunae DSM-10039T.</title>
        <authorList>
            <person name="Counts J.A."/>
            <person name="Kelly R.M."/>
        </authorList>
    </citation>
    <scope>NUCLEOTIDE SEQUENCE [LARGE SCALE GENOMIC DNA]</scope>
    <source>
        <strain evidence="7 8">DSM 1651</strain>
    </source>
</reference>
<gene>
    <name evidence="7" type="ORF">DFR85_12560</name>
</gene>
<dbReference type="PANTHER" id="PTHR23508:SF10">
    <property type="entry name" value="CARBOXYLIC ACID TRANSPORTER PROTEIN HOMOLOG"/>
    <property type="match status" value="1"/>
</dbReference>
<dbReference type="GeneID" id="36833002"/>
<dbReference type="InterPro" id="IPR011701">
    <property type="entry name" value="MFS"/>
</dbReference>
<dbReference type="PANTHER" id="PTHR23508">
    <property type="entry name" value="CARBOXYLIC ACID TRANSPORTER PROTEIN HOMOLOG"/>
    <property type="match status" value="1"/>
</dbReference>
<protein>
    <recommendedName>
        <fullName evidence="6">Major facilitator superfamily (MFS) profile domain-containing protein</fullName>
    </recommendedName>
</protein>
<keyword evidence="2 5" id="KW-0812">Transmembrane</keyword>
<dbReference type="GO" id="GO:0046943">
    <property type="term" value="F:carboxylic acid transmembrane transporter activity"/>
    <property type="evidence" value="ECO:0007669"/>
    <property type="project" value="TreeGrafter"/>
</dbReference>
<comment type="subcellular location">
    <subcellularLocation>
        <location evidence="1">Membrane</location>
        <topology evidence="1">Multi-pass membrane protein</topology>
    </subcellularLocation>
</comment>
<feature type="transmembrane region" description="Helical" evidence="5">
    <location>
        <begin position="104"/>
        <end position="129"/>
    </location>
</feature>
<dbReference type="RefSeq" id="WP_110271183.1">
    <property type="nucleotide sequence ID" value="NZ_CP029289.2"/>
</dbReference>
<keyword evidence="8" id="KW-1185">Reference proteome</keyword>
<dbReference type="GO" id="GO:0005886">
    <property type="term" value="C:plasma membrane"/>
    <property type="evidence" value="ECO:0007669"/>
    <property type="project" value="TreeGrafter"/>
</dbReference>
<accession>A0A2U9IGY7</accession>
<dbReference type="Gene3D" id="1.20.1250.20">
    <property type="entry name" value="MFS general substrate transporter like domains"/>
    <property type="match status" value="1"/>
</dbReference>
<dbReference type="Pfam" id="PF07690">
    <property type="entry name" value="MFS_1"/>
    <property type="match status" value="2"/>
</dbReference>
<dbReference type="PROSITE" id="PS50850">
    <property type="entry name" value="MFS"/>
    <property type="match status" value="1"/>
</dbReference>
<feature type="transmembrane region" description="Helical" evidence="5">
    <location>
        <begin position="326"/>
        <end position="346"/>
    </location>
</feature>
<dbReference type="InterPro" id="IPR005829">
    <property type="entry name" value="Sugar_transporter_CS"/>
</dbReference>
<feature type="transmembrane region" description="Helical" evidence="5">
    <location>
        <begin position="294"/>
        <end position="314"/>
    </location>
</feature>
<dbReference type="AlphaFoldDB" id="A0A2U9IGY7"/>
<dbReference type="SUPFAM" id="SSF103473">
    <property type="entry name" value="MFS general substrate transporter"/>
    <property type="match status" value="1"/>
</dbReference>
<evidence type="ECO:0000256" key="3">
    <source>
        <dbReference type="ARBA" id="ARBA00022989"/>
    </source>
</evidence>
<organism evidence="7 8">
    <name type="scientific">Acidianus brierleyi</name>
    <dbReference type="NCBI Taxonomy" id="41673"/>
    <lineage>
        <taxon>Archaea</taxon>
        <taxon>Thermoproteota</taxon>
        <taxon>Thermoprotei</taxon>
        <taxon>Sulfolobales</taxon>
        <taxon>Sulfolobaceae</taxon>
        <taxon>Acidianus</taxon>
    </lineage>
</organism>
<dbReference type="KEGG" id="abri:DFR85_12560"/>
<evidence type="ECO:0000313" key="8">
    <source>
        <dbReference type="Proteomes" id="UP000248044"/>
    </source>
</evidence>
<evidence type="ECO:0000256" key="4">
    <source>
        <dbReference type="ARBA" id="ARBA00023136"/>
    </source>
</evidence>
<feature type="transmembrane region" description="Helical" evidence="5">
    <location>
        <begin position="71"/>
        <end position="92"/>
    </location>
</feature>
<evidence type="ECO:0000256" key="1">
    <source>
        <dbReference type="ARBA" id="ARBA00004141"/>
    </source>
</evidence>
<dbReference type="OrthoDB" id="117970at2157"/>
<sequence>MVEKSSNEKIMDNSKVLEVEKEIQKNKSVKYKIFLVITAWLGWTMVVYEWNMFSLLLGPVSNILKLTSFQVGLMLSSIQFGLAIGVFLSGYFLDIVGRKLYYQISLLITSILTGVTGIATYAGLIPLILTRVGAQALAQNEQPTAASLITEEMPARWRALIYSFVQSGWPFGVAIAGLIAATLYKPLGFTYIWLVAIIPMILIVIARRWIKESDRFEEIKKARKGNIDEKTGIITDISKVKKSPYRQAFERDVRKLTLRSILLYTLYLAGQVPLVLLAAYYMEELLHLSVVETGTIISIGSFITIPGYVTAGAISELIGRKYGGTIGTLLALIGIIWFALSPPIFIQLLLSYSFASFWINGNFANVINYINETVPTRIRGTVNVLSAAVGQLGWGITSLIYGTLIGLIGITGDIIIIGAIGFLISIIIFMTGKNIKPGTPLEAISR</sequence>
<feature type="transmembrane region" description="Helical" evidence="5">
    <location>
        <begin position="407"/>
        <end position="429"/>
    </location>
</feature>
<evidence type="ECO:0000259" key="6">
    <source>
        <dbReference type="PROSITE" id="PS50850"/>
    </source>
</evidence>
<keyword evidence="4 5" id="KW-0472">Membrane</keyword>
<dbReference type="PROSITE" id="PS00216">
    <property type="entry name" value="SUGAR_TRANSPORT_1"/>
    <property type="match status" value="2"/>
</dbReference>
<feature type="transmembrane region" description="Helical" evidence="5">
    <location>
        <begin position="261"/>
        <end position="282"/>
    </location>
</feature>
<name>A0A2U9IGY7_9CREN</name>
<feature type="domain" description="Major facilitator superfamily (MFS) profile" evidence="6">
    <location>
        <begin position="35"/>
        <end position="436"/>
    </location>
</feature>
<evidence type="ECO:0000256" key="5">
    <source>
        <dbReference type="SAM" id="Phobius"/>
    </source>
</evidence>
<evidence type="ECO:0000313" key="7">
    <source>
        <dbReference type="EMBL" id="AWR95303.1"/>
    </source>
</evidence>
<feature type="transmembrane region" description="Helical" evidence="5">
    <location>
        <begin position="382"/>
        <end position="401"/>
    </location>
</feature>
<proteinExistence type="predicted"/>
<dbReference type="Proteomes" id="UP000248044">
    <property type="component" value="Chromosome"/>
</dbReference>
<dbReference type="InterPro" id="IPR020846">
    <property type="entry name" value="MFS_dom"/>
</dbReference>
<feature type="transmembrane region" description="Helical" evidence="5">
    <location>
        <begin position="31"/>
        <end position="50"/>
    </location>
</feature>
<evidence type="ECO:0000256" key="2">
    <source>
        <dbReference type="ARBA" id="ARBA00022692"/>
    </source>
</evidence>
<feature type="transmembrane region" description="Helical" evidence="5">
    <location>
        <begin position="352"/>
        <end position="370"/>
    </location>
</feature>
<keyword evidence="3 5" id="KW-1133">Transmembrane helix</keyword>